<dbReference type="RefSeq" id="WP_307349205.1">
    <property type="nucleotide sequence ID" value="NZ_JAUSVS010000003.1"/>
</dbReference>
<accession>A0ABU0IR48</accession>
<comment type="caution">
    <text evidence="6">The sequence shown here is derived from an EMBL/GenBank/DDBJ whole genome shotgun (WGS) entry which is preliminary data.</text>
</comment>
<evidence type="ECO:0000256" key="2">
    <source>
        <dbReference type="ARBA" id="ARBA00022963"/>
    </source>
</evidence>
<keyword evidence="2 4" id="KW-0442">Lipid degradation</keyword>
<keyword evidence="7" id="KW-1185">Reference proteome</keyword>
<dbReference type="PANTHER" id="PTHR14226">
    <property type="entry name" value="NEUROPATHY TARGET ESTERASE/SWISS CHEESE D.MELANOGASTER"/>
    <property type="match status" value="1"/>
</dbReference>
<dbReference type="EMBL" id="JAUSVS010000003">
    <property type="protein sequence ID" value="MDQ0464487.1"/>
    <property type="molecule type" value="Genomic_DNA"/>
</dbReference>
<gene>
    <name evidence="6" type="ORF">QO010_002268</name>
</gene>
<protein>
    <submittedName>
        <fullName evidence="6">NTE family protein</fullName>
    </submittedName>
</protein>
<dbReference type="InterPro" id="IPR050301">
    <property type="entry name" value="NTE"/>
</dbReference>
<reference evidence="6 7" key="1">
    <citation type="submission" date="2023-07" db="EMBL/GenBank/DDBJ databases">
        <title>Genomic Encyclopedia of Type Strains, Phase IV (KMG-IV): sequencing the most valuable type-strain genomes for metagenomic binning, comparative biology and taxonomic classification.</title>
        <authorList>
            <person name="Goeker M."/>
        </authorList>
    </citation>
    <scope>NUCLEOTIDE SEQUENCE [LARGE SCALE GENOMIC DNA]</scope>
    <source>
        <strain evidence="6 7">DSM 18695</strain>
    </source>
</reference>
<evidence type="ECO:0000313" key="7">
    <source>
        <dbReference type="Proteomes" id="UP001228905"/>
    </source>
</evidence>
<name>A0ABU0IR48_9CAUL</name>
<evidence type="ECO:0000259" key="5">
    <source>
        <dbReference type="PROSITE" id="PS51635"/>
    </source>
</evidence>
<dbReference type="Pfam" id="PF01734">
    <property type="entry name" value="Patatin"/>
    <property type="match status" value="1"/>
</dbReference>
<evidence type="ECO:0000256" key="4">
    <source>
        <dbReference type="PROSITE-ProRule" id="PRU01161"/>
    </source>
</evidence>
<feature type="active site" description="Nucleophile" evidence="4">
    <location>
        <position position="42"/>
    </location>
</feature>
<dbReference type="PROSITE" id="PS51635">
    <property type="entry name" value="PNPLA"/>
    <property type="match status" value="1"/>
</dbReference>
<feature type="active site" description="Proton acceptor" evidence="4">
    <location>
        <position position="190"/>
    </location>
</feature>
<feature type="domain" description="PNPLA" evidence="5">
    <location>
        <begin position="5"/>
        <end position="203"/>
    </location>
</feature>
<keyword evidence="1 4" id="KW-0378">Hydrolase</keyword>
<evidence type="ECO:0000256" key="3">
    <source>
        <dbReference type="ARBA" id="ARBA00023098"/>
    </source>
</evidence>
<feature type="short sequence motif" description="GXSXG" evidence="4">
    <location>
        <begin position="40"/>
        <end position="44"/>
    </location>
</feature>
<evidence type="ECO:0000313" key="6">
    <source>
        <dbReference type="EMBL" id="MDQ0464487.1"/>
    </source>
</evidence>
<proteinExistence type="predicted"/>
<dbReference type="InterPro" id="IPR016035">
    <property type="entry name" value="Acyl_Trfase/lysoPLipase"/>
</dbReference>
<dbReference type="Proteomes" id="UP001228905">
    <property type="component" value="Unassembled WGS sequence"/>
</dbReference>
<keyword evidence="3 4" id="KW-0443">Lipid metabolism</keyword>
<sequence>MSRALVLGGGGPVGIAWETGLIAGLAEGGVDVSNADWILGTSAGSVVGAQLASGRTPAQLLEAEFAQAERVKEASGTSGPAPDLGPLMALMMKRPAEGPVPIELLREFGTMALSAKTISEEVFLAGFGRLAAPDQPWPERFACTAVDADTGEFQVWSRDTAAPLGRGVASSCCVPGIFPPVGIEGRRYIDGGMRSGTNADLAHAYGKVLTIAVAPPAFAAFMIPGIERELDKVRAQGGEACLIVPDAASGEAFGPNLMDGSRREPIARAGFQQGLQEAAKVKAFWG</sequence>
<organism evidence="6 7">
    <name type="scientific">Caulobacter ginsengisoli</name>
    <dbReference type="NCBI Taxonomy" id="400775"/>
    <lineage>
        <taxon>Bacteria</taxon>
        <taxon>Pseudomonadati</taxon>
        <taxon>Pseudomonadota</taxon>
        <taxon>Alphaproteobacteria</taxon>
        <taxon>Caulobacterales</taxon>
        <taxon>Caulobacteraceae</taxon>
        <taxon>Caulobacter</taxon>
    </lineage>
</organism>
<feature type="short sequence motif" description="GXGXXG" evidence="4">
    <location>
        <begin position="9"/>
        <end position="14"/>
    </location>
</feature>
<feature type="short sequence motif" description="DGA/G" evidence="4">
    <location>
        <begin position="190"/>
        <end position="192"/>
    </location>
</feature>
<dbReference type="SUPFAM" id="SSF52151">
    <property type="entry name" value="FabD/lysophospholipase-like"/>
    <property type="match status" value="1"/>
</dbReference>
<dbReference type="Gene3D" id="3.40.1090.10">
    <property type="entry name" value="Cytosolic phospholipase A2 catalytic domain"/>
    <property type="match status" value="2"/>
</dbReference>
<dbReference type="PANTHER" id="PTHR14226:SF57">
    <property type="entry name" value="BLR7027 PROTEIN"/>
    <property type="match status" value="1"/>
</dbReference>
<evidence type="ECO:0000256" key="1">
    <source>
        <dbReference type="ARBA" id="ARBA00022801"/>
    </source>
</evidence>
<dbReference type="InterPro" id="IPR002641">
    <property type="entry name" value="PNPLA_dom"/>
</dbReference>